<sequence>MAIFSPSLSPRLKNHLNPSSPSQTSRDSEKNHTKVLVANSVFLIKSEAHPNLPPWLFTGEELFPGSLSVRRPLSRDIVESYELPDDFPYELDLSKFRVLELGMFYNYNYLDDNTVVSDFDVDDVPVLVPYTKMPKKPSFSDENKVVLFVNPNCETGCRSIDDCMVVELSKEVGLTVKSLRNGAKRKVYFMGKRKFDDIVSFKGKIYAVDRKGRVCSMDYNSLKMSSVVEDPPSGGSSNEKKKRLVVSSDDELYLVYRWSKKGKAAFNVFKLNEEEEKWDMVDGIGSDRMFFPQYSGKMTLDSKILKSPYLDEIFIAVYHFEGGDCKPVYDYPGYADIFWPPPSLVWNDVCLNTRNSLDLIPEFKDQKSGDSVPAANSPPPKIAEKDGSGAKFFGVDVSSHLIPILQKIWDKCGNIIEGHVVNSGSLLTWALESLAKMIIFLENNEGRSLDDSQADYLNSVLLDLRLMHFKLDWLMPSVEKVLAPHKNKVCMDFEKTNLEFQTEFHWVEEMLAEPTKLVSESQVVSAEGPCPVLDLLSFIV</sequence>
<reference evidence="3" key="1">
    <citation type="journal article" date="2017" name="Nature">
        <title>The genome of Chenopodium quinoa.</title>
        <authorList>
            <person name="Jarvis D.E."/>
            <person name="Ho Y.S."/>
            <person name="Lightfoot D.J."/>
            <person name="Schmoeckel S.M."/>
            <person name="Li B."/>
            <person name="Borm T.J.A."/>
            <person name="Ohyanagi H."/>
            <person name="Mineta K."/>
            <person name="Michell C.T."/>
            <person name="Saber N."/>
            <person name="Kharbatia N.M."/>
            <person name="Rupper R.R."/>
            <person name="Sharp A.R."/>
            <person name="Dally N."/>
            <person name="Boughton B.A."/>
            <person name="Woo Y.H."/>
            <person name="Gao G."/>
            <person name="Schijlen E.G.W.M."/>
            <person name="Guo X."/>
            <person name="Momin A.A."/>
            <person name="Negrao S."/>
            <person name="Al-Babili S."/>
            <person name="Gehring C."/>
            <person name="Roessner U."/>
            <person name="Jung C."/>
            <person name="Murphy K."/>
            <person name="Arold S.T."/>
            <person name="Gojobori T."/>
            <person name="van der Linden C.G."/>
            <person name="van Loo E.N."/>
            <person name="Jellen E.N."/>
            <person name="Maughan P.J."/>
            <person name="Tester M."/>
        </authorList>
    </citation>
    <scope>NUCLEOTIDE SEQUENCE [LARGE SCALE GENOMIC DNA]</scope>
    <source>
        <strain evidence="3">cv. PI 614886</strain>
    </source>
</reference>
<feature type="region of interest" description="Disordered" evidence="1">
    <location>
        <begin position="1"/>
        <end position="30"/>
    </location>
</feature>
<evidence type="ECO:0000259" key="2">
    <source>
        <dbReference type="Pfam" id="PF03478"/>
    </source>
</evidence>
<evidence type="ECO:0000256" key="1">
    <source>
        <dbReference type="SAM" id="MobiDB-lite"/>
    </source>
</evidence>
<dbReference type="Proteomes" id="UP000596660">
    <property type="component" value="Unplaced"/>
</dbReference>
<feature type="compositionally biased region" description="Polar residues" evidence="1">
    <location>
        <begin position="16"/>
        <end position="25"/>
    </location>
</feature>
<dbReference type="InterPro" id="IPR051304">
    <property type="entry name" value="SCF_F-box_domain"/>
</dbReference>
<dbReference type="PANTHER" id="PTHR47123">
    <property type="entry name" value="F-BOX PROTEIN SKIP23"/>
    <property type="match status" value="1"/>
</dbReference>
<evidence type="ECO:0000313" key="4">
    <source>
        <dbReference type="Proteomes" id="UP000596660"/>
    </source>
</evidence>
<dbReference type="InterPro" id="IPR005174">
    <property type="entry name" value="KIB1-4_b-propeller"/>
</dbReference>
<name>A0A803MFT6_CHEQI</name>
<accession>A0A803MFT6</accession>
<keyword evidence="4" id="KW-1185">Reference proteome</keyword>
<protein>
    <recommendedName>
        <fullName evidence="2">KIB1-4 beta-propeller domain-containing protein</fullName>
    </recommendedName>
</protein>
<organism evidence="3 4">
    <name type="scientific">Chenopodium quinoa</name>
    <name type="common">Quinoa</name>
    <dbReference type="NCBI Taxonomy" id="63459"/>
    <lineage>
        <taxon>Eukaryota</taxon>
        <taxon>Viridiplantae</taxon>
        <taxon>Streptophyta</taxon>
        <taxon>Embryophyta</taxon>
        <taxon>Tracheophyta</taxon>
        <taxon>Spermatophyta</taxon>
        <taxon>Magnoliopsida</taxon>
        <taxon>eudicotyledons</taxon>
        <taxon>Gunneridae</taxon>
        <taxon>Pentapetalae</taxon>
        <taxon>Caryophyllales</taxon>
        <taxon>Chenopodiaceae</taxon>
        <taxon>Chenopodioideae</taxon>
        <taxon>Atripliceae</taxon>
        <taxon>Chenopodium</taxon>
    </lineage>
</organism>
<dbReference type="Gramene" id="AUR62028680-RA">
    <property type="protein sequence ID" value="AUR62028680-RA:cds"/>
    <property type="gene ID" value="AUR62028680"/>
</dbReference>
<evidence type="ECO:0000313" key="3">
    <source>
        <dbReference type="EnsemblPlants" id="AUR62028680-RA:cds"/>
    </source>
</evidence>
<reference evidence="3" key="2">
    <citation type="submission" date="2021-03" db="UniProtKB">
        <authorList>
            <consortium name="EnsemblPlants"/>
        </authorList>
    </citation>
    <scope>IDENTIFICATION</scope>
</reference>
<dbReference type="EnsemblPlants" id="AUR62028680-RA">
    <property type="protein sequence ID" value="AUR62028680-RA:cds"/>
    <property type="gene ID" value="AUR62028680"/>
</dbReference>
<dbReference type="Pfam" id="PF03478">
    <property type="entry name" value="Beta-prop_KIB1-4"/>
    <property type="match status" value="1"/>
</dbReference>
<feature type="domain" description="KIB1-4 beta-propeller" evidence="2">
    <location>
        <begin position="52"/>
        <end position="305"/>
    </location>
</feature>
<dbReference type="PANTHER" id="PTHR47123:SF6">
    <property type="entry name" value="F-BOX PROTEIN SKIP23-LIKE ISOFORM X1"/>
    <property type="match status" value="1"/>
</dbReference>
<dbReference type="AlphaFoldDB" id="A0A803MFT6"/>
<proteinExistence type="predicted"/>
<feature type="region of interest" description="Disordered" evidence="1">
    <location>
        <begin position="364"/>
        <end position="383"/>
    </location>
</feature>